<organism evidence="4">
    <name type="scientific">Tanacetum cinerariifolium</name>
    <name type="common">Dalmatian daisy</name>
    <name type="synonym">Chrysanthemum cinerariifolium</name>
    <dbReference type="NCBI Taxonomy" id="118510"/>
    <lineage>
        <taxon>Eukaryota</taxon>
        <taxon>Viridiplantae</taxon>
        <taxon>Streptophyta</taxon>
        <taxon>Embryophyta</taxon>
        <taxon>Tracheophyta</taxon>
        <taxon>Spermatophyta</taxon>
        <taxon>Magnoliopsida</taxon>
        <taxon>eudicotyledons</taxon>
        <taxon>Gunneridae</taxon>
        <taxon>Pentapetalae</taxon>
        <taxon>asterids</taxon>
        <taxon>campanulids</taxon>
        <taxon>Asterales</taxon>
        <taxon>Asteraceae</taxon>
        <taxon>Asteroideae</taxon>
        <taxon>Anthemideae</taxon>
        <taxon>Anthemidinae</taxon>
        <taxon>Tanacetum</taxon>
    </lineage>
</organism>
<gene>
    <name evidence="4" type="ORF">Tci_033107</name>
</gene>
<evidence type="ECO:0000256" key="2">
    <source>
        <dbReference type="SAM" id="MobiDB-lite"/>
    </source>
</evidence>
<proteinExistence type="predicted"/>
<feature type="region of interest" description="Disordered" evidence="2">
    <location>
        <begin position="1068"/>
        <end position="1095"/>
    </location>
</feature>
<dbReference type="InterPro" id="IPR025724">
    <property type="entry name" value="GAG-pre-integrase_dom"/>
</dbReference>
<comment type="caution">
    <text evidence="4">The sequence shown here is derived from an EMBL/GenBank/DDBJ whole genome shotgun (WGS) entry which is preliminary data.</text>
</comment>
<dbReference type="Pfam" id="PF13976">
    <property type="entry name" value="gag_pre-integrs"/>
    <property type="match status" value="1"/>
</dbReference>
<name>A0A6L2LJ83_TANCI</name>
<dbReference type="PANTHER" id="PTHR11439:SF495">
    <property type="entry name" value="REVERSE TRANSCRIPTASE, RNA-DEPENDENT DNA POLYMERASE-RELATED"/>
    <property type="match status" value="1"/>
</dbReference>
<dbReference type="Pfam" id="PF14223">
    <property type="entry name" value="Retrotran_gag_2"/>
    <property type="match status" value="1"/>
</dbReference>
<feature type="compositionally biased region" description="Polar residues" evidence="2">
    <location>
        <begin position="1069"/>
        <end position="1086"/>
    </location>
</feature>
<feature type="region of interest" description="Disordered" evidence="2">
    <location>
        <begin position="1271"/>
        <end position="1294"/>
    </location>
</feature>
<accession>A0A6L2LJ83</accession>
<keyword evidence="1" id="KW-0175">Coiled coil</keyword>
<evidence type="ECO:0000259" key="3">
    <source>
        <dbReference type="Pfam" id="PF13976"/>
    </source>
</evidence>
<protein>
    <recommendedName>
        <fullName evidence="3">GAG-pre-integrase domain-containing protein</fullName>
    </recommendedName>
</protein>
<dbReference type="CDD" id="cd09272">
    <property type="entry name" value="RNase_HI_RT_Ty1"/>
    <property type="match status" value="1"/>
</dbReference>
<dbReference type="PANTHER" id="PTHR11439">
    <property type="entry name" value="GAG-POL-RELATED RETROTRANSPOSON"/>
    <property type="match status" value="1"/>
</dbReference>
<evidence type="ECO:0000313" key="4">
    <source>
        <dbReference type="EMBL" id="GEU61129.1"/>
    </source>
</evidence>
<feature type="coiled-coil region" evidence="1">
    <location>
        <begin position="1112"/>
        <end position="1139"/>
    </location>
</feature>
<feature type="domain" description="GAG-pre-integrase" evidence="3">
    <location>
        <begin position="414"/>
        <end position="472"/>
    </location>
</feature>
<reference evidence="4" key="1">
    <citation type="journal article" date="2019" name="Sci. Rep.">
        <title>Draft genome of Tanacetum cinerariifolium, the natural source of mosquito coil.</title>
        <authorList>
            <person name="Yamashiro T."/>
            <person name="Shiraishi A."/>
            <person name="Satake H."/>
            <person name="Nakayama K."/>
        </authorList>
    </citation>
    <scope>NUCLEOTIDE SEQUENCE</scope>
</reference>
<evidence type="ECO:0000256" key="1">
    <source>
        <dbReference type="SAM" id="Coils"/>
    </source>
</evidence>
<dbReference type="EMBL" id="BKCJ010004453">
    <property type="protein sequence ID" value="GEU61129.1"/>
    <property type="molecule type" value="Genomic_DNA"/>
</dbReference>
<sequence>MLAITDEHLLKFHAYKDVKSLWEVIKNRFGGNKESMKMQKTILKQNYENFPTSSQEGLYKTYDRFQKLISQLEIHGEVISQKDVNLKLLRSLPSTWNNIALIMRNKSDLDTLNMDDLYNIIKGNTNRDASTRNAPVDTSTTNALVVQDGTGGYDWSFQAEEELTNFALMTYTYQDKTSLGYDDQINKSDLNDIHVNESEVLNNVVDSHESDGDDNKVNDRFKKSEGYHVVPLPYTGNYMPPGVDLFFVGLDNSIFKSKVSETITSVPKIETNASKTSKNSLKKPKTVRFSAPLIEEWESDSEDKNVFKPKEVKKIVKPSLERIEFVKARNTTVENENKAKNLEILTKSGQVPVNAAMQSSHRAAASVSAARHVNTAALKPNVNNALPTTYSYFKAHSPLLDESQVLLKVPRNNNMYSFDLKNVVPVGGLTCLFAKATLDESNLWHRRLGHINFKTVNKLVKGNLVRGLPSKLSKMTIHMLLVRMESNTKPSVRPRLFTWVFFLATKDETHEILKNLIGGNQTNGNASTNANIDAGQAKKKTVLGPQYVLLPLLTFDFQGRERAQRNEFESKFGQDKDANDNSTYRMFTPVGAAGSFYVNLSRSIHVNAITLPNVNLPIDPLMPDLEDTADLQDTRIFSGAYDDEVKGTVADFNNLELTTIEPKKVNQALTDPSWIEVMQKDDGILISQDKYVADILKKFDFSLVKIASTLIETNKALLKDEEVEDVDVHLYRSMIGSLMYLTAFRLDIMDSPFDLEAFLDSDYARASLDRKSTIGGCQFLRKRLILWQCKKQTVVANSTTKAEYFAAANCCGQVYTYYCQMKVNAAKHKLTTAGDEKPTESEEFKQIIDFLNASYIKYALTVNPTVYTSCIKKFWATAKVKNVNGEAQLQALVDKKRMASAIIRLATNQKFNFSKYIFDNMVKHVDGGVKFLMYPRFVQVFLDNQVEGVDRHNVVFVISFHTKKVFANMKREVKGLSEEDASKQGRMIDNINQDVDITLVDETQGRMNEEEMFGVNDLDGDEVVVDATTGEKVEQSAKVAEIEVITTAATTVIAADTRPKVKGIVMQEPSETPSTKQIDSSLQSSQAKDKGKGKMVELERPLKRKDQIMMDAKVSKNLKAQMQAELEEEERLARLKEDKTNIALIESWDNTQAMIDADYELAQRLQTEEQGELTIEEKSRLFVELMDKRKKYFAKLRSKEKRRKPPTKAQKKNQMCTYLKNMENYKHNQLKSKSFEEIQMLFNNTMKWIEAFDPMDTELVKDSEKVAKGSEIAKEVSSKRARSNTEQEDAKRQRLEEDNEYVELKRCLEIVSEDDDDVTIKATPLSSKSLTIVDYKIYKEGRKSYFKIIRADGNSQNYLTFGKMFKNFNREDLEVLWSIVKERFKKTKPNFNREDLEVLWSIVKERFKKTKPVDDIDNLLFQTLETMFEHQVEDNIWKYQQGTVKVLNWKLFDLCRVYYVTTKNMVYYLLVEKKYLFTRNILHQLWNDVRLQVDFEVEMAYDLLRLIRKQINEGYVPE</sequence>